<feature type="compositionally biased region" description="Basic residues" evidence="1">
    <location>
        <begin position="88"/>
        <end position="97"/>
    </location>
</feature>
<reference evidence="2 3" key="1">
    <citation type="submission" date="2021-06" db="EMBL/GenBank/DDBJ databases">
        <title>Caerostris darwini draft genome.</title>
        <authorList>
            <person name="Kono N."/>
            <person name="Arakawa K."/>
        </authorList>
    </citation>
    <scope>NUCLEOTIDE SEQUENCE [LARGE SCALE GENOMIC DNA]</scope>
</reference>
<dbReference type="EMBL" id="BPLQ01006056">
    <property type="protein sequence ID" value="GIY19649.1"/>
    <property type="molecule type" value="Genomic_DNA"/>
</dbReference>
<organism evidence="2 3">
    <name type="scientific">Caerostris darwini</name>
    <dbReference type="NCBI Taxonomy" id="1538125"/>
    <lineage>
        <taxon>Eukaryota</taxon>
        <taxon>Metazoa</taxon>
        <taxon>Ecdysozoa</taxon>
        <taxon>Arthropoda</taxon>
        <taxon>Chelicerata</taxon>
        <taxon>Arachnida</taxon>
        <taxon>Araneae</taxon>
        <taxon>Araneomorphae</taxon>
        <taxon>Entelegynae</taxon>
        <taxon>Araneoidea</taxon>
        <taxon>Araneidae</taxon>
        <taxon>Caerostris</taxon>
    </lineage>
</organism>
<sequence>MSCDLGGRGGVVKTVLEDTNTQKKITNFYLRERRVTNQVERELKQKERDRNHKSIHLAAGSTPKVKEVAADCTSTESSAPSRREGIRSRSRAKHLPHSRVVNTSRYPKREKKLSFPFPLENGIWATNSTWSEALSLANYEINRYLKLNWYWLRDEKGLGKTTTATKSHFGEKDPTNRLSGHECSPRRSRQVLTSAFVARSRTSATTVWVLDLAGIKEERSSLSAKTYLEPLVGENLSEHQPEGDDAAERYIRAGAANPNAGHFGNAS</sequence>
<gene>
    <name evidence="2" type="ORF">CDAR_274381</name>
</gene>
<evidence type="ECO:0000313" key="3">
    <source>
        <dbReference type="Proteomes" id="UP001054837"/>
    </source>
</evidence>
<keyword evidence="3" id="KW-1185">Reference proteome</keyword>
<feature type="region of interest" description="Disordered" evidence="1">
    <location>
        <begin position="66"/>
        <end position="97"/>
    </location>
</feature>
<accession>A0AAV4RF64</accession>
<comment type="caution">
    <text evidence="2">The sequence shown here is derived from an EMBL/GenBank/DDBJ whole genome shotgun (WGS) entry which is preliminary data.</text>
</comment>
<feature type="compositionally biased region" description="Basic and acidic residues" evidence="1">
    <location>
        <begin position="168"/>
        <end position="184"/>
    </location>
</feature>
<name>A0AAV4RF64_9ARAC</name>
<evidence type="ECO:0000256" key="1">
    <source>
        <dbReference type="SAM" id="MobiDB-lite"/>
    </source>
</evidence>
<proteinExistence type="predicted"/>
<evidence type="ECO:0000313" key="2">
    <source>
        <dbReference type="EMBL" id="GIY19649.1"/>
    </source>
</evidence>
<dbReference type="AlphaFoldDB" id="A0AAV4RF64"/>
<dbReference type="Proteomes" id="UP001054837">
    <property type="component" value="Unassembled WGS sequence"/>
</dbReference>
<protein>
    <submittedName>
        <fullName evidence="2">Uncharacterized protein</fullName>
    </submittedName>
</protein>
<feature type="region of interest" description="Disordered" evidence="1">
    <location>
        <begin position="163"/>
        <end position="184"/>
    </location>
</feature>